<organism evidence="11 12">
    <name type="scientific">Symbiochloris irregularis</name>
    <dbReference type="NCBI Taxonomy" id="706552"/>
    <lineage>
        <taxon>Eukaryota</taxon>
        <taxon>Viridiplantae</taxon>
        <taxon>Chlorophyta</taxon>
        <taxon>core chlorophytes</taxon>
        <taxon>Trebouxiophyceae</taxon>
        <taxon>Trebouxiales</taxon>
        <taxon>Trebouxiaceae</taxon>
        <taxon>Symbiochloris</taxon>
    </lineage>
</organism>
<feature type="transmembrane region" description="Helical" evidence="9">
    <location>
        <begin position="418"/>
        <end position="434"/>
    </location>
</feature>
<evidence type="ECO:0000256" key="8">
    <source>
        <dbReference type="SAM" id="MobiDB-lite"/>
    </source>
</evidence>
<keyword evidence="5 9" id="KW-1133">Transmembrane helix</keyword>
<feature type="domain" description="Cas1p 10 TM acyl transferase" evidence="10">
    <location>
        <begin position="116"/>
        <end position="524"/>
    </location>
</feature>
<keyword evidence="3" id="KW-0808">Transferase</keyword>
<evidence type="ECO:0000259" key="10">
    <source>
        <dbReference type="Pfam" id="PF07779"/>
    </source>
</evidence>
<feature type="transmembrane region" description="Helical" evidence="9">
    <location>
        <begin position="155"/>
        <end position="172"/>
    </location>
</feature>
<dbReference type="GO" id="GO:0010411">
    <property type="term" value="P:xyloglucan metabolic process"/>
    <property type="evidence" value="ECO:0007669"/>
    <property type="project" value="TreeGrafter"/>
</dbReference>
<dbReference type="AlphaFoldDB" id="A0AAW1NZK4"/>
<dbReference type="GO" id="GO:0005794">
    <property type="term" value="C:Golgi apparatus"/>
    <property type="evidence" value="ECO:0007669"/>
    <property type="project" value="UniProtKB-ARBA"/>
</dbReference>
<dbReference type="PANTHER" id="PTHR13533:SF1">
    <property type="entry name" value="N-ACETYLNEURAMINATE 9-O-ACETYLTRANSFERASE"/>
    <property type="match status" value="1"/>
</dbReference>
<dbReference type="EMBL" id="JALJOQ010000085">
    <property type="protein sequence ID" value="KAK9800213.1"/>
    <property type="molecule type" value="Genomic_DNA"/>
</dbReference>
<dbReference type="GO" id="GO:0016407">
    <property type="term" value="F:acetyltransferase activity"/>
    <property type="evidence" value="ECO:0007669"/>
    <property type="project" value="TreeGrafter"/>
</dbReference>
<feature type="transmembrane region" description="Helical" evidence="9">
    <location>
        <begin position="208"/>
        <end position="227"/>
    </location>
</feature>
<protein>
    <recommendedName>
        <fullName evidence="10">Cas1p 10 TM acyl transferase domain-containing protein</fullName>
    </recommendedName>
</protein>
<sequence>MEMQGVHKSDVVAPVTPLATGQVAAAVLYAASFAMWLYAEYAARQKRIAVAHRHVGGDDDEEQQAGSPLLKESSGPKSGKEVAAVQPSLVSQEVPSTDSDTPEICRVLRLDREALTACRPTLRAAVEFGTIMLWLYLADRTTVFPTSLKSYSRDLLGFLFLVLTVVAGVTSLRPARTPLLLNRSQTEEWKGWMQVLFLLYHYFEAREVYNAIRVFIAGYVWMTGYNNFSYYYRTKDFNIARFCAMMWRLNFLVAAVCIVMRNSYMLYYICPMHTLFTVMVYALLGIGAKYNDHRWGVFLKFAISFVVVFVCWDIKAIFYALWGFPPLRWLMVYTDPRHPSADPLHEWYFRSSLDRYVWIHGMACAYLHPWAEARLQRLDKLTRSQRLLIRAALASAAAGVMLLWIQHVYLLPKKEYNALHPYTSWIPISAYIVLRNITPNMRVYSMALYGWLGRITLETYIGQFHTWLATGIPDGQPKLLLAFLPSGYPLLNFAATSAVYVFISYRLFHLTDSFRQVLIPDKASGRVLVRNAVSAASAAAVLCAVGALIVYWSPAVQHYWPVALKRDVGTRFETRL</sequence>
<proteinExistence type="inferred from homology"/>
<gene>
    <name evidence="11" type="ORF">WJX73_010053</name>
</gene>
<feature type="compositionally biased region" description="Polar residues" evidence="8">
    <location>
        <begin position="88"/>
        <end position="98"/>
    </location>
</feature>
<feature type="transmembrane region" description="Helical" evidence="9">
    <location>
        <begin position="488"/>
        <end position="508"/>
    </location>
</feature>
<feature type="transmembrane region" description="Helical" evidence="9">
    <location>
        <begin position="20"/>
        <end position="39"/>
    </location>
</feature>
<feature type="region of interest" description="Disordered" evidence="8">
    <location>
        <begin position="54"/>
        <end position="98"/>
    </location>
</feature>
<accession>A0AAW1NZK4</accession>
<dbReference type="GO" id="GO:0045492">
    <property type="term" value="P:xylan biosynthetic process"/>
    <property type="evidence" value="ECO:0007669"/>
    <property type="project" value="TreeGrafter"/>
</dbReference>
<comment type="similarity">
    <text evidence="2">Belongs to the PC-esterase family. CASD1 subfamily.</text>
</comment>
<dbReference type="GO" id="GO:0009834">
    <property type="term" value="P:plant-type secondary cell wall biogenesis"/>
    <property type="evidence" value="ECO:0007669"/>
    <property type="project" value="TreeGrafter"/>
</dbReference>
<evidence type="ECO:0000256" key="1">
    <source>
        <dbReference type="ARBA" id="ARBA00004141"/>
    </source>
</evidence>
<evidence type="ECO:0000313" key="12">
    <source>
        <dbReference type="Proteomes" id="UP001465755"/>
    </source>
</evidence>
<evidence type="ECO:0000256" key="5">
    <source>
        <dbReference type="ARBA" id="ARBA00022989"/>
    </source>
</evidence>
<comment type="caution">
    <text evidence="11">The sequence shown here is derived from an EMBL/GenBank/DDBJ whole genome shotgun (WGS) entry which is preliminary data.</text>
</comment>
<keyword evidence="7" id="KW-0325">Glycoprotein</keyword>
<evidence type="ECO:0000256" key="4">
    <source>
        <dbReference type="ARBA" id="ARBA00022692"/>
    </source>
</evidence>
<feature type="transmembrane region" description="Helical" evidence="9">
    <location>
        <begin position="528"/>
        <end position="552"/>
    </location>
</feature>
<evidence type="ECO:0000256" key="6">
    <source>
        <dbReference type="ARBA" id="ARBA00023136"/>
    </source>
</evidence>
<keyword evidence="4 9" id="KW-0812">Transmembrane</keyword>
<dbReference type="GO" id="GO:0016020">
    <property type="term" value="C:membrane"/>
    <property type="evidence" value="ECO:0007669"/>
    <property type="project" value="UniProtKB-SubCell"/>
</dbReference>
<evidence type="ECO:0000256" key="9">
    <source>
        <dbReference type="SAM" id="Phobius"/>
    </source>
</evidence>
<dbReference type="InterPro" id="IPR012419">
    <property type="entry name" value="Cas1_AcylTrans_dom"/>
</dbReference>
<reference evidence="11 12" key="1">
    <citation type="journal article" date="2024" name="Nat. Commun.">
        <title>Phylogenomics reveals the evolutionary origins of lichenization in chlorophyte algae.</title>
        <authorList>
            <person name="Puginier C."/>
            <person name="Libourel C."/>
            <person name="Otte J."/>
            <person name="Skaloud P."/>
            <person name="Haon M."/>
            <person name="Grisel S."/>
            <person name="Petersen M."/>
            <person name="Berrin J.G."/>
            <person name="Delaux P.M."/>
            <person name="Dal Grande F."/>
            <person name="Keller J."/>
        </authorList>
    </citation>
    <scope>NUCLEOTIDE SEQUENCE [LARGE SCALE GENOMIC DNA]</scope>
    <source>
        <strain evidence="11 12">SAG 2036</strain>
    </source>
</reference>
<dbReference type="PANTHER" id="PTHR13533">
    <property type="entry name" value="N-ACETYLNEURAMINATE 9-O-ACETYLTRANSFERASE"/>
    <property type="match status" value="1"/>
</dbReference>
<evidence type="ECO:0000256" key="3">
    <source>
        <dbReference type="ARBA" id="ARBA00022679"/>
    </source>
</evidence>
<evidence type="ECO:0000256" key="2">
    <source>
        <dbReference type="ARBA" id="ARBA00010666"/>
    </source>
</evidence>
<evidence type="ECO:0000313" key="11">
    <source>
        <dbReference type="EMBL" id="KAK9800213.1"/>
    </source>
</evidence>
<feature type="transmembrane region" description="Helical" evidence="9">
    <location>
        <begin position="387"/>
        <end position="406"/>
    </location>
</feature>
<comment type="subcellular location">
    <subcellularLocation>
        <location evidence="1">Membrane</location>
        <topology evidence="1">Multi-pass membrane protein</topology>
    </subcellularLocation>
</comment>
<feature type="transmembrane region" description="Helical" evidence="9">
    <location>
        <begin position="446"/>
        <end position="468"/>
    </location>
</feature>
<dbReference type="Proteomes" id="UP001465755">
    <property type="component" value="Unassembled WGS sequence"/>
</dbReference>
<keyword evidence="12" id="KW-1185">Reference proteome</keyword>
<feature type="transmembrane region" description="Helical" evidence="9">
    <location>
        <begin position="266"/>
        <end position="286"/>
    </location>
</feature>
<evidence type="ECO:0000256" key="7">
    <source>
        <dbReference type="ARBA" id="ARBA00023180"/>
    </source>
</evidence>
<dbReference type="Pfam" id="PF07779">
    <property type="entry name" value="Cas1_AcylT"/>
    <property type="match status" value="1"/>
</dbReference>
<keyword evidence="6 9" id="KW-0472">Membrane</keyword>
<name>A0AAW1NZK4_9CHLO</name>
<feature type="transmembrane region" description="Helical" evidence="9">
    <location>
        <begin position="298"/>
        <end position="322"/>
    </location>
</feature>